<comment type="caution">
    <text evidence="1">The sequence shown here is derived from an EMBL/GenBank/DDBJ whole genome shotgun (WGS) entry which is preliminary data.</text>
</comment>
<gene>
    <name evidence="1" type="ORF">M9H77_26329</name>
</gene>
<dbReference type="EMBL" id="CM044706">
    <property type="protein sequence ID" value="KAI5657536.1"/>
    <property type="molecule type" value="Genomic_DNA"/>
</dbReference>
<name>A0ACC0A9U1_CATRO</name>
<protein>
    <submittedName>
        <fullName evidence="1">Uncharacterized protein</fullName>
    </submittedName>
</protein>
<organism evidence="1 2">
    <name type="scientific">Catharanthus roseus</name>
    <name type="common">Madagascar periwinkle</name>
    <name type="synonym">Vinca rosea</name>
    <dbReference type="NCBI Taxonomy" id="4058"/>
    <lineage>
        <taxon>Eukaryota</taxon>
        <taxon>Viridiplantae</taxon>
        <taxon>Streptophyta</taxon>
        <taxon>Embryophyta</taxon>
        <taxon>Tracheophyta</taxon>
        <taxon>Spermatophyta</taxon>
        <taxon>Magnoliopsida</taxon>
        <taxon>eudicotyledons</taxon>
        <taxon>Gunneridae</taxon>
        <taxon>Pentapetalae</taxon>
        <taxon>asterids</taxon>
        <taxon>lamiids</taxon>
        <taxon>Gentianales</taxon>
        <taxon>Apocynaceae</taxon>
        <taxon>Rauvolfioideae</taxon>
        <taxon>Vinceae</taxon>
        <taxon>Catharanthinae</taxon>
        <taxon>Catharanthus</taxon>
    </lineage>
</organism>
<accession>A0ACC0A9U1</accession>
<reference evidence="2" key="1">
    <citation type="journal article" date="2023" name="Nat. Plants">
        <title>Single-cell RNA sequencing provides a high-resolution roadmap for understanding the multicellular compartmentation of specialized metabolism.</title>
        <authorList>
            <person name="Sun S."/>
            <person name="Shen X."/>
            <person name="Li Y."/>
            <person name="Li Y."/>
            <person name="Wang S."/>
            <person name="Li R."/>
            <person name="Zhang H."/>
            <person name="Shen G."/>
            <person name="Guo B."/>
            <person name="Wei J."/>
            <person name="Xu J."/>
            <person name="St-Pierre B."/>
            <person name="Chen S."/>
            <person name="Sun C."/>
        </authorList>
    </citation>
    <scope>NUCLEOTIDE SEQUENCE [LARGE SCALE GENOMIC DNA]</scope>
</reference>
<keyword evidence="2" id="KW-1185">Reference proteome</keyword>
<dbReference type="Proteomes" id="UP001060085">
    <property type="component" value="Linkage Group LG06"/>
</dbReference>
<proteinExistence type="predicted"/>
<sequence>MQSKSLTGGSGQSAIVRYNSSSTIMYRVAVVWIFLATIRSSTKEPFKMYCLSRNVNHLLSKEIEEFLGNPTRCIRYFFFDAWSEIHLILNLTEKSTRDPKLLKKEQDLSFVLSRQSKNKEIFNIFKIIKYLQYTISIHPISSDPRCDMVPKDELNLDNSNKIHS</sequence>
<evidence type="ECO:0000313" key="2">
    <source>
        <dbReference type="Proteomes" id="UP001060085"/>
    </source>
</evidence>
<evidence type="ECO:0000313" key="1">
    <source>
        <dbReference type="EMBL" id="KAI5657536.1"/>
    </source>
</evidence>